<protein>
    <submittedName>
        <fullName evidence="2">Uncharacterized protein</fullName>
    </submittedName>
</protein>
<sequence length="110" mass="11717">MTHERRRSAGEGRDPRGGRQHDGDRAGVNGLRRDRPDGPGVQWYPHHALCGDFARPRARFANSAESLQGTAPGAEAGRSCDPIVEFTRRTGTGSGPAAGARAVHLPVVPQ</sequence>
<feature type="region of interest" description="Disordered" evidence="1">
    <location>
        <begin position="90"/>
        <end position="110"/>
    </location>
</feature>
<name>A0ABQ0RUJ3_9PSEU</name>
<evidence type="ECO:0000313" key="3">
    <source>
        <dbReference type="Proteomes" id="UP000320693"/>
    </source>
</evidence>
<proteinExistence type="predicted"/>
<feature type="region of interest" description="Disordered" evidence="1">
    <location>
        <begin position="1"/>
        <end position="43"/>
    </location>
</feature>
<dbReference type="EMBL" id="BJNH01000014">
    <property type="protein sequence ID" value="GEC24352.1"/>
    <property type="molecule type" value="Genomic_DNA"/>
</dbReference>
<gene>
    <name evidence="2" type="ORF">PSA01_13810</name>
</gene>
<dbReference type="Proteomes" id="UP000320693">
    <property type="component" value="Unassembled WGS sequence"/>
</dbReference>
<evidence type="ECO:0000313" key="2">
    <source>
        <dbReference type="EMBL" id="GEC24352.1"/>
    </source>
</evidence>
<organism evidence="2 3">
    <name type="scientific">Pseudonocardia saturnea</name>
    <dbReference type="NCBI Taxonomy" id="33909"/>
    <lineage>
        <taxon>Bacteria</taxon>
        <taxon>Bacillati</taxon>
        <taxon>Actinomycetota</taxon>
        <taxon>Actinomycetes</taxon>
        <taxon>Pseudonocardiales</taxon>
        <taxon>Pseudonocardiaceae</taxon>
        <taxon>Pseudonocardia</taxon>
    </lineage>
</organism>
<feature type="compositionally biased region" description="Basic and acidic residues" evidence="1">
    <location>
        <begin position="1"/>
        <end position="37"/>
    </location>
</feature>
<reference evidence="2 3" key="1">
    <citation type="submission" date="2019-06" db="EMBL/GenBank/DDBJ databases">
        <title>Whole genome shotgun sequence of Pseudonocardia saturnea NBRC 14499.</title>
        <authorList>
            <person name="Hosoyama A."/>
            <person name="Uohara A."/>
            <person name="Ohji S."/>
            <person name="Ichikawa N."/>
        </authorList>
    </citation>
    <scope>NUCLEOTIDE SEQUENCE [LARGE SCALE GENOMIC DNA]</scope>
    <source>
        <strain evidence="2 3">NBRC 14499</strain>
    </source>
</reference>
<accession>A0ABQ0RUJ3</accession>
<evidence type="ECO:0000256" key="1">
    <source>
        <dbReference type="SAM" id="MobiDB-lite"/>
    </source>
</evidence>
<keyword evidence="3" id="KW-1185">Reference proteome</keyword>
<comment type="caution">
    <text evidence="2">The sequence shown here is derived from an EMBL/GenBank/DDBJ whole genome shotgun (WGS) entry which is preliminary data.</text>
</comment>